<evidence type="ECO:0000313" key="7">
    <source>
        <dbReference type="EMBL" id="MCM6772708.1"/>
    </source>
</evidence>
<dbReference type="InterPro" id="IPR015590">
    <property type="entry name" value="Aldehyde_DH_dom"/>
</dbReference>
<evidence type="ECO:0000313" key="8">
    <source>
        <dbReference type="Proteomes" id="UP001139157"/>
    </source>
</evidence>
<dbReference type="Proteomes" id="UP001139157">
    <property type="component" value="Unassembled WGS sequence"/>
</dbReference>
<protein>
    <submittedName>
        <fullName evidence="7">Succinic semialdehyde dehydrogenase</fullName>
        <ecNumber evidence="7">1.2.1.79</ecNumber>
    </submittedName>
</protein>
<dbReference type="EC" id="1.2.1.79" evidence="7"/>
<dbReference type="PROSITE" id="PS00687">
    <property type="entry name" value="ALDEHYDE_DEHYDR_GLU"/>
    <property type="match status" value="1"/>
</dbReference>
<proteinExistence type="inferred from homology"/>
<accession>A0A9X2E732</accession>
<dbReference type="GO" id="GO:0036243">
    <property type="term" value="F:succinate-semialdehyde dehydrogenase (NADP+) activity"/>
    <property type="evidence" value="ECO:0007669"/>
    <property type="project" value="UniProtKB-EC"/>
</dbReference>
<evidence type="ECO:0000259" key="6">
    <source>
        <dbReference type="Pfam" id="PF00171"/>
    </source>
</evidence>
<dbReference type="RefSeq" id="WP_251909686.1">
    <property type="nucleotide sequence ID" value="NZ_JAMRXG010000002.1"/>
</dbReference>
<name>A0A9X2E732_9NOCA</name>
<evidence type="ECO:0000256" key="5">
    <source>
        <dbReference type="SAM" id="MobiDB-lite"/>
    </source>
</evidence>
<dbReference type="InterPro" id="IPR016161">
    <property type="entry name" value="Ald_DH/histidinol_DH"/>
</dbReference>
<dbReference type="EMBL" id="JAMRXG010000002">
    <property type="protein sequence ID" value="MCM6772708.1"/>
    <property type="molecule type" value="Genomic_DNA"/>
</dbReference>
<dbReference type="InterPro" id="IPR029510">
    <property type="entry name" value="Ald_DH_CS_GLU"/>
</dbReference>
<dbReference type="InterPro" id="IPR016163">
    <property type="entry name" value="Ald_DH_C"/>
</dbReference>
<dbReference type="AlphaFoldDB" id="A0A9X2E732"/>
<keyword evidence="2 4" id="KW-0560">Oxidoreductase</keyword>
<dbReference type="SUPFAM" id="SSF53720">
    <property type="entry name" value="ALDH-like"/>
    <property type="match status" value="1"/>
</dbReference>
<feature type="active site" evidence="3">
    <location>
        <position position="282"/>
    </location>
</feature>
<organism evidence="7 8">
    <name type="scientific">Nocardia pulmonis</name>
    <dbReference type="NCBI Taxonomy" id="2951408"/>
    <lineage>
        <taxon>Bacteria</taxon>
        <taxon>Bacillati</taxon>
        <taxon>Actinomycetota</taxon>
        <taxon>Actinomycetes</taxon>
        <taxon>Mycobacteriales</taxon>
        <taxon>Nocardiaceae</taxon>
        <taxon>Nocardia</taxon>
    </lineage>
</organism>
<evidence type="ECO:0000256" key="1">
    <source>
        <dbReference type="ARBA" id="ARBA00009986"/>
    </source>
</evidence>
<dbReference type="FunFam" id="3.40.309.10:FF:000009">
    <property type="entry name" value="Aldehyde dehydrogenase A"/>
    <property type="match status" value="1"/>
</dbReference>
<reference evidence="7" key="1">
    <citation type="submission" date="2022-06" db="EMBL/GenBank/DDBJ databases">
        <title>Novel species in genus nocardia.</title>
        <authorList>
            <person name="Li F."/>
        </authorList>
    </citation>
    <scope>NUCLEOTIDE SEQUENCE</scope>
    <source>
        <strain evidence="7">CDC141</strain>
    </source>
</reference>
<dbReference type="Pfam" id="PF00171">
    <property type="entry name" value="Aldedh"/>
    <property type="match status" value="1"/>
</dbReference>
<dbReference type="InterPro" id="IPR016162">
    <property type="entry name" value="Ald_DH_N"/>
</dbReference>
<evidence type="ECO:0000256" key="4">
    <source>
        <dbReference type="RuleBase" id="RU003345"/>
    </source>
</evidence>
<comment type="similarity">
    <text evidence="1 4">Belongs to the aldehyde dehydrogenase family.</text>
</comment>
<dbReference type="Gene3D" id="3.40.605.10">
    <property type="entry name" value="Aldehyde Dehydrogenase, Chain A, domain 1"/>
    <property type="match status" value="1"/>
</dbReference>
<evidence type="ECO:0000256" key="3">
    <source>
        <dbReference type="PROSITE-ProRule" id="PRU10007"/>
    </source>
</evidence>
<feature type="domain" description="Aldehyde dehydrogenase" evidence="6">
    <location>
        <begin position="50"/>
        <end position="508"/>
    </location>
</feature>
<dbReference type="NCBIfam" id="NF006916">
    <property type="entry name" value="PRK09407.1"/>
    <property type="match status" value="1"/>
</dbReference>
<dbReference type="Gene3D" id="3.40.309.10">
    <property type="entry name" value="Aldehyde Dehydrogenase, Chain A, domain 2"/>
    <property type="match status" value="1"/>
</dbReference>
<keyword evidence="8" id="KW-1185">Reference proteome</keyword>
<dbReference type="PANTHER" id="PTHR11699">
    <property type="entry name" value="ALDEHYDE DEHYDROGENASE-RELATED"/>
    <property type="match status" value="1"/>
</dbReference>
<evidence type="ECO:0000256" key="2">
    <source>
        <dbReference type="ARBA" id="ARBA00023002"/>
    </source>
</evidence>
<gene>
    <name evidence="7" type="ORF">NDR86_04375</name>
</gene>
<sequence length="547" mass="59173">MVTAVTGGKWMERSAMETTKQGGTATLPPRLTTALIDRLTGMVVAGTAGQQRDPYEMIEVYTGNVVGELPQSSPEDVAAAAAKVRAAQREWASWPLRRRLAVFERAHELILSEHETIAELIQVGNGKTRRMAVEESCDVPMVISHYLKVARRVLRPVRRGGPMPFITTSTEQHRPKGVVAVISPWNFPFAISLSDSIPALIAGNGVVLKPDNKTALCVLYGVELLYRAGLPRGLLQVVCGGGPDVGPSIVDNADFVMFTGSTATGRIIGEMAGRNLIGCSLELGGKNPMIVLDDANLDEVIPSAVFAVFGNSGQACMHIERIYVHDRLHDEFVRRFVDAAADLGAKAGARYDYTPEFGSLASVDHMEKVAAHIEDARAKGATVHTGGVPMPDIGPAFYAPTVLTGVTPDMLHATQETFGPVATIYRFCDEQEVIRQANATTYGLNASVWSRSPAHANRIADRLEAGNININDGYVTTYSSKGTPSGGVKQSGVGARHGDAGLLKYTDTINVGVQKVQVMTARAKQPFDKQLRQTMLTLRWMRKLRIR</sequence>
<comment type="caution">
    <text evidence="7">The sequence shown here is derived from an EMBL/GenBank/DDBJ whole genome shotgun (WGS) entry which is preliminary data.</text>
</comment>
<feature type="region of interest" description="Disordered" evidence="5">
    <location>
        <begin position="1"/>
        <end position="27"/>
    </location>
</feature>